<feature type="transmembrane region" description="Helical" evidence="7">
    <location>
        <begin position="384"/>
        <end position="401"/>
    </location>
</feature>
<feature type="transmembrane region" description="Helical" evidence="7">
    <location>
        <begin position="14"/>
        <end position="38"/>
    </location>
</feature>
<dbReference type="CDD" id="cd13127">
    <property type="entry name" value="MATE_tuaB_like"/>
    <property type="match status" value="1"/>
</dbReference>
<dbReference type="EMBL" id="BPUB01000002">
    <property type="protein sequence ID" value="GJG59661.1"/>
    <property type="molecule type" value="Genomic_DNA"/>
</dbReference>
<dbReference type="GO" id="GO:0005886">
    <property type="term" value="C:plasma membrane"/>
    <property type="evidence" value="ECO:0007669"/>
    <property type="project" value="UniProtKB-SubCell"/>
</dbReference>
<organism evidence="8 9">
    <name type="scientific">Prevotella lacticifex</name>
    <dbReference type="NCBI Taxonomy" id="2854755"/>
    <lineage>
        <taxon>Bacteria</taxon>
        <taxon>Pseudomonadati</taxon>
        <taxon>Bacteroidota</taxon>
        <taxon>Bacteroidia</taxon>
        <taxon>Bacteroidales</taxon>
        <taxon>Prevotellaceae</taxon>
        <taxon>Prevotella</taxon>
    </lineage>
</organism>
<dbReference type="AlphaFoldDB" id="A0A9R1CXP9"/>
<protein>
    <submittedName>
        <fullName evidence="8">Lipopolysaccharide biosynthesis protein</fullName>
    </submittedName>
</protein>
<evidence type="ECO:0000256" key="2">
    <source>
        <dbReference type="ARBA" id="ARBA00007430"/>
    </source>
</evidence>
<feature type="transmembrane region" description="Helical" evidence="7">
    <location>
        <begin position="213"/>
        <end position="239"/>
    </location>
</feature>
<feature type="transmembrane region" description="Helical" evidence="7">
    <location>
        <begin position="82"/>
        <end position="108"/>
    </location>
</feature>
<sequence>MQKESLKEKTAKGLFWGAINSGSTQLLNIIFGIFLARLLTPGDYGIVGMISIFTAIACALQDSGFSNALVNIKDIKDDDYNAVFWFNIIVSSLIYVILFFCAPLIAWYFHQDCLVELSRFVFLAFFISSFGIAQSAYLIRNMKNKEKAIIAMVSMIGSGLVGVVLAFLGFRYWSLAWQQVLFITITNIGRYHYSQWRPSWRINLRPIRGMFSFSYKILITTIVNTVSQNILSFIFGHLFKPQVVGNFTQANKWNNNASGFISGTIAQVAQPVLASIRDDGDREKRVFRKMLRFTAFLSFPAMFGLAMVGHEFIVTLISDRWADSVLWLQILCIGGAFAPIMGLYHNMSLSAGRSDIFMWCSIAQVVIQIIIVLTTHIWGIDVMVTSYTVFNVLWLIVWQHYAYKMIGVTMGEVCRDIAPSMIVAIVVMAVVYAVTLPLVNHNVVILLVRILLATALYAVVMKAAHVEMMDECLKFVRKKIKK</sequence>
<feature type="transmembrane region" description="Helical" evidence="7">
    <location>
        <begin position="413"/>
        <end position="435"/>
    </location>
</feature>
<feature type="transmembrane region" description="Helical" evidence="7">
    <location>
        <begin position="441"/>
        <end position="460"/>
    </location>
</feature>
<dbReference type="PANTHER" id="PTHR30250:SF10">
    <property type="entry name" value="LIPOPOLYSACCHARIDE BIOSYNTHESIS PROTEIN WZXC"/>
    <property type="match status" value="1"/>
</dbReference>
<dbReference type="GeneID" id="72466295"/>
<keyword evidence="6 7" id="KW-0472">Membrane</keyword>
<feature type="transmembrane region" description="Helical" evidence="7">
    <location>
        <begin position="324"/>
        <end position="344"/>
    </location>
</feature>
<comment type="subcellular location">
    <subcellularLocation>
        <location evidence="1">Cell membrane</location>
        <topology evidence="1">Multi-pass membrane protein</topology>
    </subcellularLocation>
</comment>
<dbReference type="Proteomes" id="UP000825483">
    <property type="component" value="Unassembled WGS sequence"/>
</dbReference>
<feature type="transmembrane region" description="Helical" evidence="7">
    <location>
        <begin position="44"/>
        <end position="61"/>
    </location>
</feature>
<proteinExistence type="inferred from homology"/>
<dbReference type="InterPro" id="IPR050833">
    <property type="entry name" value="Poly_Biosynth_Transport"/>
</dbReference>
<feature type="transmembrane region" description="Helical" evidence="7">
    <location>
        <begin position="148"/>
        <end position="170"/>
    </location>
</feature>
<evidence type="ECO:0000256" key="1">
    <source>
        <dbReference type="ARBA" id="ARBA00004651"/>
    </source>
</evidence>
<feature type="transmembrane region" description="Helical" evidence="7">
    <location>
        <begin position="356"/>
        <end position="378"/>
    </location>
</feature>
<evidence type="ECO:0000256" key="6">
    <source>
        <dbReference type="ARBA" id="ARBA00023136"/>
    </source>
</evidence>
<evidence type="ECO:0000256" key="7">
    <source>
        <dbReference type="SAM" id="Phobius"/>
    </source>
</evidence>
<accession>A0A9R1CXP9</accession>
<evidence type="ECO:0000256" key="4">
    <source>
        <dbReference type="ARBA" id="ARBA00022692"/>
    </source>
</evidence>
<keyword evidence="3" id="KW-1003">Cell membrane</keyword>
<evidence type="ECO:0000256" key="5">
    <source>
        <dbReference type="ARBA" id="ARBA00022989"/>
    </source>
</evidence>
<dbReference type="RefSeq" id="WP_223925103.1">
    <property type="nucleotide sequence ID" value="NZ_BPTU01000002.1"/>
</dbReference>
<feature type="transmembrane region" description="Helical" evidence="7">
    <location>
        <begin position="120"/>
        <end position="139"/>
    </location>
</feature>
<gene>
    <name evidence="8" type="ORF">PRLR5076_25120</name>
</gene>
<comment type="similarity">
    <text evidence="2">Belongs to the polysaccharide synthase family.</text>
</comment>
<keyword evidence="9" id="KW-1185">Reference proteome</keyword>
<dbReference type="Pfam" id="PF13440">
    <property type="entry name" value="Polysacc_synt_3"/>
    <property type="match status" value="1"/>
</dbReference>
<keyword evidence="4 7" id="KW-0812">Transmembrane</keyword>
<dbReference type="PANTHER" id="PTHR30250">
    <property type="entry name" value="PST FAMILY PREDICTED COLANIC ACID TRANSPORTER"/>
    <property type="match status" value="1"/>
</dbReference>
<evidence type="ECO:0000256" key="3">
    <source>
        <dbReference type="ARBA" id="ARBA00022475"/>
    </source>
</evidence>
<feature type="transmembrane region" description="Helical" evidence="7">
    <location>
        <begin position="296"/>
        <end position="318"/>
    </location>
</feature>
<name>A0A9R1CXP9_9BACT</name>
<evidence type="ECO:0000313" key="8">
    <source>
        <dbReference type="EMBL" id="GJG59661.1"/>
    </source>
</evidence>
<reference evidence="8" key="1">
    <citation type="journal article" date="2022" name="Int. J. Syst. Evol. Microbiol.">
        <title>Prevotella lacticifex sp. nov., isolated from the rumen of cows.</title>
        <authorList>
            <person name="Shinkai T."/>
            <person name="Ikeyama N."/>
            <person name="Kumagai M."/>
            <person name="Ohmori H."/>
            <person name="Sakamoto M."/>
            <person name="Ohkuma M."/>
            <person name="Mitsumori M."/>
        </authorList>
    </citation>
    <scope>NUCLEOTIDE SEQUENCE</scope>
    <source>
        <strain evidence="8">R5076</strain>
    </source>
</reference>
<keyword evidence="5 7" id="KW-1133">Transmembrane helix</keyword>
<evidence type="ECO:0000313" key="9">
    <source>
        <dbReference type="Proteomes" id="UP000825483"/>
    </source>
</evidence>
<comment type="caution">
    <text evidence="8">The sequence shown here is derived from an EMBL/GenBank/DDBJ whole genome shotgun (WGS) entry which is preliminary data.</text>
</comment>